<evidence type="ECO:0000256" key="1">
    <source>
        <dbReference type="ARBA" id="ARBA00004141"/>
    </source>
</evidence>
<keyword evidence="2 7" id="KW-0812">Transmembrane</keyword>
<evidence type="ECO:0000256" key="4">
    <source>
        <dbReference type="ARBA" id="ARBA00023136"/>
    </source>
</evidence>
<accession>A0A6G1H0V2</accession>
<feature type="transmembrane region" description="Helical" evidence="7">
    <location>
        <begin position="168"/>
        <end position="187"/>
    </location>
</feature>
<sequence>MARPIVTIAKFVGTISLGLLTGLHSTLSSLTLPTLLTLPSAALAARTHNYLTITSKTHIRLLTYLSVFSPLVAYAFSPARGRHPYLLWTSLVAGCGPFAVDALLDRADAARAMKVRGSQSPKQKMSASRISDDGVMVGESEEEPESGEEDVNGEEVREKVEKMQVREWWRAGVSGLAFAMGVVGVWGDRHF</sequence>
<feature type="compositionally biased region" description="Polar residues" evidence="6">
    <location>
        <begin position="117"/>
        <end position="129"/>
    </location>
</feature>
<feature type="compositionally biased region" description="Acidic residues" evidence="6">
    <location>
        <begin position="139"/>
        <end position="153"/>
    </location>
</feature>
<protein>
    <submittedName>
        <fullName evidence="8">Uncharacterized protein</fullName>
    </submittedName>
</protein>
<keyword evidence="9" id="KW-1185">Reference proteome</keyword>
<reference evidence="8" key="1">
    <citation type="journal article" date="2020" name="Stud. Mycol.">
        <title>101 Dothideomycetes genomes: a test case for predicting lifestyles and emergence of pathogens.</title>
        <authorList>
            <person name="Haridas S."/>
            <person name="Albert R."/>
            <person name="Binder M."/>
            <person name="Bloem J."/>
            <person name="Labutti K."/>
            <person name="Salamov A."/>
            <person name="Andreopoulos B."/>
            <person name="Baker S."/>
            <person name="Barry K."/>
            <person name="Bills G."/>
            <person name="Bluhm B."/>
            <person name="Cannon C."/>
            <person name="Castanera R."/>
            <person name="Culley D."/>
            <person name="Daum C."/>
            <person name="Ezra D."/>
            <person name="Gonzalez J."/>
            <person name="Henrissat B."/>
            <person name="Kuo A."/>
            <person name="Liang C."/>
            <person name="Lipzen A."/>
            <person name="Lutzoni F."/>
            <person name="Magnuson J."/>
            <person name="Mondo S."/>
            <person name="Nolan M."/>
            <person name="Ohm R."/>
            <person name="Pangilinan J."/>
            <person name="Park H.-J."/>
            <person name="Ramirez L."/>
            <person name="Alfaro M."/>
            <person name="Sun H."/>
            <person name="Tritt A."/>
            <person name="Yoshinaga Y."/>
            <person name="Zwiers L.-H."/>
            <person name="Turgeon B."/>
            <person name="Goodwin S."/>
            <person name="Spatafora J."/>
            <person name="Crous P."/>
            <person name="Grigoriev I."/>
        </authorList>
    </citation>
    <scope>NUCLEOTIDE SEQUENCE</scope>
    <source>
        <strain evidence="8">CBS 113979</strain>
    </source>
</reference>
<gene>
    <name evidence="8" type="ORF">K402DRAFT_393722</name>
</gene>
<proteinExistence type="inferred from homology"/>
<dbReference type="PANTHER" id="PTHR37278:SF1">
    <property type="entry name" value="AUTOPHAGY-RELATED PROTEIN 33-RELATED"/>
    <property type="match status" value="1"/>
</dbReference>
<evidence type="ECO:0000256" key="5">
    <source>
        <dbReference type="ARBA" id="ARBA00038013"/>
    </source>
</evidence>
<dbReference type="AlphaFoldDB" id="A0A6G1H0V2"/>
<organism evidence="8 9">
    <name type="scientific">Aulographum hederae CBS 113979</name>
    <dbReference type="NCBI Taxonomy" id="1176131"/>
    <lineage>
        <taxon>Eukaryota</taxon>
        <taxon>Fungi</taxon>
        <taxon>Dikarya</taxon>
        <taxon>Ascomycota</taxon>
        <taxon>Pezizomycotina</taxon>
        <taxon>Dothideomycetes</taxon>
        <taxon>Pleosporomycetidae</taxon>
        <taxon>Aulographales</taxon>
        <taxon>Aulographaceae</taxon>
    </lineage>
</organism>
<dbReference type="Proteomes" id="UP000800041">
    <property type="component" value="Unassembled WGS sequence"/>
</dbReference>
<dbReference type="GO" id="GO:0005741">
    <property type="term" value="C:mitochondrial outer membrane"/>
    <property type="evidence" value="ECO:0007669"/>
    <property type="project" value="TreeGrafter"/>
</dbReference>
<dbReference type="PANTHER" id="PTHR37278">
    <property type="entry name" value="AUTOPHAGY-RELATED PROTEIN 33-RELATED"/>
    <property type="match status" value="1"/>
</dbReference>
<evidence type="ECO:0000256" key="2">
    <source>
        <dbReference type="ARBA" id="ARBA00022692"/>
    </source>
</evidence>
<evidence type="ECO:0000313" key="8">
    <source>
        <dbReference type="EMBL" id="KAF1986650.1"/>
    </source>
</evidence>
<evidence type="ECO:0000256" key="3">
    <source>
        <dbReference type="ARBA" id="ARBA00022989"/>
    </source>
</evidence>
<dbReference type="InterPro" id="IPR051668">
    <property type="entry name" value="ATG33"/>
</dbReference>
<keyword evidence="3 7" id="KW-1133">Transmembrane helix</keyword>
<dbReference type="EMBL" id="ML977156">
    <property type="protein sequence ID" value="KAF1986650.1"/>
    <property type="molecule type" value="Genomic_DNA"/>
</dbReference>
<evidence type="ECO:0000256" key="6">
    <source>
        <dbReference type="SAM" id="MobiDB-lite"/>
    </source>
</evidence>
<dbReference type="OrthoDB" id="5336366at2759"/>
<comment type="similarity">
    <text evidence="5">Belongs to the ATG33 family.</text>
</comment>
<name>A0A6G1H0V2_9PEZI</name>
<evidence type="ECO:0000313" key="9">
    <source>
        <dbReference type="Proteomes" id="UP000800041"/>
    </source>
</evidence>
<feature type="region of interest" description="Disordered" evidence="6">
    <location>
        <begin position="115"/>
        <end position="156"/>
    </location>
</feature>
<evidence type="ECO:0000256" key="7">
    <source>
        <dbReference type="SAM" id="Phobius"/>
    </source>
</evidence>
<feature type="transmembrane region" description="Helical" evidence="7">
    <location>
        <begin position="85"/>
        <end position="104"/>
    </location>
</feature>
<dbReference type="GO" id="GO:0016236">
    <property type="term" value="P:macroautophagy"/>
    <property type="evidence" value="ECO:0007669"/>
    <property type="project" value="TreeGrafter"/>
</dbReference>
<keyword evidence="4 7" id="KW-0472">Membrane</keyword>
<comment type="subcellular location">
    <subcellularLocation>
        <location evidence="1">Membrane</location>
        <topology evidence="1">Multi-pass membrane protein</topology>
    </subcellularLocation>
</comment>
<dbReference type="GO" id="GO:0000422">
    <property type="term" value="P:autophagy of mitochondrion"/>
    <property type="evidence" value="ECO:0007669"/>
    <property type="project" value="TreeGrafter"/>
</dbReference>